<keyword evidence="2" id="KW-0418">Kinase</keyword>
<keyword evidence="2" id="KW-0808">Transferase</keyword>
<keyword evidence="3" id="KW-1185">Reference proteome</keyword>
<evidence type="ECO:0000313" key="2">
    <source>
        <dbReference type="EMBL" id="PCS01414.1"/>
    </source>
</evidence>
<dbReference type="PANTHER" id="PTHR40086:SF1">
    <property type="entry name" value="CELL CYCLE REGULATOR CCRZ"/>
    <property type="match status" value="1"/>
</dbReference>
<evidence type="ECO:0000313" key="3">
    <source>
        <dbReference type="Proteomes" id="UP000218181"/>
    </source>
</evidence>
<accession>A0A2A5RPQ8</accession>
<gene>
    <name evidence="2" type="ORF">RT41_GL000178</name>
</gene>
<dbReference type="SUPFAM" id="SSF56112">
    <property type="entry name" value="Protein kinase-like (PK-like)"/>
    <property type="match status" value="1"/>
</dbReference>
<dbReference type="OrthoDB" id="3171511at2"/>
<name>A0A2A5RPQ8_9LACT</name>
<dbReference type="InterPro" id="IPR011009">
    <property type="entry name" value="Kinase-like_dom_sf"/>
</dbReference>
<proteinExistence type="predicted"/>
<feature type="domain" description="Aminoglycoside phosphotransferase" evidence="1">
    <location>
        <begin position="48"/>
        <end position="205"/>
    </location>
</feature>
<dbReference type="AlphaFoldDB" id="A0A2A5RPQ8"/>
<dbReference type="InterPro" id="IPR052077">
    <property type="entry name" value="CcrZ_PhaseVar_Mediator"/>
</dbReference>
<organism evidence="2 3">
    <name type="scientific">Lactococcus fujiensis JCM 16395</name>
    <dbReference type="NCBI Taxonomy" id="1291764"/>
    <lineage>
        <taxon>Bacteria</taxon>
        <taxon>Bacillati</taxon>
        <taxon>Bacillota</taxon>
        <taxon>Bacilli</taxon>
        <taxon>Lactobacillales</taxon>
        <taxon>Streptococcaceae</taxon>
        <taxon>Lactococcus</taxon>
    </lineage>
</organism>
<reference evidence="2 3" key="1">
    <citation type="submission" date="2014-12" db="EMBL/GenBank/DDBJ databases">
        <title>Draft genome sequences of 10 type strains of Lactococcus.</title>
        <authorList>
            <person name="Sun Z."/>
            <person name="Zhong Z."/>
            <person name="Liu W."/>
            <person name="Zhang W."/>
            <person name="Zhang H."/>
        </authorList>
    </citation>
    <scope>NUCLEOTIDE SEQUENCE [LARGE SCALE GENOMIC DNA]</scope>
    <source>
        <strain evidence="2 3">JCM 16395</strain>
    </source>
</reference>
<sequence>MMANWDLDMIPVKGGSGNAFTAHNDEARVFIKKNANPMLTSIYLEGITPRVLWTKRTAQGDMLSAQPWINGHTLTPDEMSDTQINQILSHLHKSKKLVESYKKLGSSSVQPGNILENIYGSSLTIQSNTYLSGIVNQMRNCVPELTEEDTTVVHGDVNHNNWLVDDETERIYLVDWDTVFLSDPMVDMAYILSHYIRPVDWSRWLTYSGYQPRQNVMDKVAWYGKLSYLRQISDYLAKGKMKQVNEEIQGLRNFCQLF</sequence>
<dbReference type="EMBL" id="JXJU01000001">
    <property type="protein sequence ID" value="PCS01414.1"/>
    <property type="molecule type" value="Genomic_DNA"/>
</dbReference>
<dbReference type="Gene3D" id="3.90.1200.10">
    <property type="match status" value="1"/>
</dbReference>
<dbReference type="GO" id="GO:0016301">
    <property type="term" value="F:kinase activity"/>
    <property type="evidence" value="ECO:0007669"/>
    <property type="project" value="UniProtKB-KW"/>
</dbReference>
<dbReference type="Proteomes" id="UP000218181">
    <property type="component" value="Unassembled WGS sequence"/>
</dbReference>
<evidence type="ECO:0000259" key="1">
    <source>
        <dbReference type="Pfam" id="PF01636"/>
    </source>
</evidence>
<dbReference type="Pfam" id="PF01636">
    <property type="entry name" value="APH"/>
    <property type="match status" value="1"/>
</dbReference>
<dbReference type="InterPro" id="IPR002575">
    <property type="entry name" value="Aminoglycoside_PTrfase"/>
</dbReference>
<dbReference type="PANTHER" id="PTHR40086">
    <property type="entry name" value="PHOSPHOTRANSFERASE YTMP-RELATED"/>
    <property type="match status" value="1"/>
</dbReference>
<protein>
    <submittedName>
        <fullName evidence="2">Choline kinase</fullName>
    </submittedName>
</protein>
<dbReference type="STRING" id="1291764.GCA_001311235_00332"/>
<comment type="caution">
    <text evidence="2">The sequence shown here is derived from an EMBL/GenBank/DDBJ whole genome shotgun (WGS) entry which is preliminary data.</text>
</comment>